<accession>A0A4Y6PUK9</accession>
<keyword evidence="3" id="KW-1185">Reference proteome</keyword>
<gene>
    <name evidence="2" type="ORF">FIV42_13910</name>
</gene>
<protein>
    <submittedName>
        <fullName evidence="2">Uncharacterized protein</fullName>
    </submittedName>
</protein>
<organism evidence="2 3">
    <name type="scientific">Persicimonas caeni</name>
    <dbReference type="NCBI Taxonomy" id="2292766"/>
    <lineage>
        <taxon>Bacteria</taxon>
        <taxon>Deltaproteobacteria</taxon>
        <taxon>Bradymonadales</taxon>
        <taxon>Bradymonadaceae</taxon>
        <taxon>Persicimonas</taxon>
    </lineage>
</organism>
<name>A0A4Y6PUK9_PERCE</name>
<accession>A0A5B8Y5H1</accession>
<evidence type="ECO:0000256" key="1">
    <source>
        <dbReference type="SAM" id="Phobius"/>
    </source>
</evidence>
<sequence length="281" mass="30861">MASPNEHEHNQAELERERWSWFGLRALSAFDRDERGTAMTEFIITLPVFIIIWVGMLNLYQVERQSVRVKIEAGKQMWVNAMDVADGGLMAPFDSGVPLMAAANAMGDINSYPSENGDWMAQIKNLRMMGDGSVGESKGAMLPLDLTGEDPSGNVPGENLSAYPQDMLDDSRWNMLTSASGALSVYALDIPLSFIGPNQTPAAGMRYGMSVGYQENTFEVAGRSRTYKAAYDVLNTPVDKPGFIEDLIVVPGFSRLMAEDDPCLSNVLSLNTDMGYMSNCR</sequence>
<proteinExistence type="predicted"/>
<dbReference type="OrthoDB" id="5526298at2"/>
<dbReference type="Proteomes" id="UP000315995">
    <property type="component" value="Chromosome"/>
</dbReference>
<dbReference type="AlphaFoldDB" id="A0A4Y6PUK9"/>
<keyword evidence="1" id="KW-1133">Transmembrane helix</keyword>
<keyword evidence="1" id="KW-0472">Membrane</keyword>
<dbReference type="RefSeq" id="WP_141198279.1">
    <property type="nucleotide sequence ID" value="NZ_CP041186.1"/>
</dbReference>
<dbReference type="EMBL" id="CP041186">
    <property type="protein sequence ID" value="QDG51799.1"/>
    <property type="molecule type" value="Genomic_DNA"/>
</dbReference>
<feature type="transmembrane region" description="Helical" evidence="1">
    <location>
        <begin position="42"/>
        <end position="60"/>
    </location>
</feature>
<evidence type="ECO:0000313" key="3">
    <source>
        <dbReference type="Proteomes" id="UP000315995"/>
    </source>
</evidence>
<evidence type="ECO:0000313" key="2">
    <source>
        <dbReference type="EMBL" id="QDG51799.1"/>
    </source>
</evidence>
<reference evidence="2 3" key="1">
    <citation type="submission" date="2019-06" db="EMBL/GenBank/DDBJ databases">
        <title>Persicimonas caeni gen. nov., sp. nov., a predatory bacterium isolated from solar saltern.</title>
        <authorList>
            <person name="Wang S."/>
        </authorList>
    </citation>
    <scope>NUCLEOTIDE SEQUENCE [LARGE SCALE GENOMIC DNA]</scope>
    <source>
        <strain evidence="2 3">YN101</strain>
    </source>
</reference>
<keyword evidence="1" id="KW-0812">Transmembrane</keyword>